<dbReference type="InterPro" id="IPR016032">
    <property type="entry name" value="Sig_transdc_resp-reg_C-effctor"/>
</dbReference>
<dbReference type="CDD" id="cd06170">
    <property type="entry name" value="LuxR_C_like"/>
    <property type="match status" value="1"/>
</dbReference>
<dbReference type="PRINTS" id="PR00038">
    <property type="entry name" value="HTHLUXR"/>
</dbReference>
<dbReference type="Gene3D" id="1.25.40.10">
    <property type="entry name" value="Tetratricopeptide repeat domain"/>
    <property type="match status" value="1"/>
</dbReference>
<dbReference type="InterPro" id="IPR036388">
    <property type="entry name" value="WH-like_DNA-bd_sf"/>
</dbReference>
<dbReference type="Gene3D" id="1.10.10.10">
    <property type="entry name" value="Winged helix-like DNA-binding domain superfamily/Winged helix DNA-binding domain"/>
    <property type="match status" value="1"/>
</dbReference>
<reference evidence="4" key="2">
    <citation type="journal article" date="2022" name="BMC Genomics">
        <title>Comparative genome analysis of mycobacteria focusing on tRNA and non-coding RNA.</title>
        <authorList>
            <person name="Behra P.R.K."/>
            <person name="Pettersson B.M.F."/>
            <person name="Ramesh M."/>
            <person name="Das S."/>
            <person name="Dasgupta S."/>
            <person name="Kirsebom L.A."/>
        </authorList>
    </citation>
    <scope>NUCLEOTIDE SEQUENCE</scope>
    <source>
        <strain evidence="4">DSM 44615</strain>
    </source>
</reference>
<dbReference type="AlphaFoldDB" id="A0A9X2Y7A9"/>
<keyword evidence="2" id="KW-0067">ATP-binding</keyword>
<dbReference type="PANTHER" id="PTHR16305">
    <property type="entry name" value="TESTICULAR SOLUBLE ADENYLYL CYCLASE"/>
    <property type="match status" value="1"/>
</dbReference>
<evidence type="ECO:0000256" key="2">
    <source>
        <dbReference type="ARBA" id="ARBA00022840"/>
    </source>
</evidence>
<accession>A0A9X2Y7A9</accession>
<dbReference type="Pfam" id="PF13191">
    <property type="entry name" value="AAA_16"/>
    <property type="match status" value="1"/>
</dbReference>
<dbReference type="SUPFAM" id="SSF48452">
    <property type="entry name" value="TPR-like"/>
    <property type="match status" value="2"/>
</dbReference>
<evidence type="ECO:0000313" key="4">
    <source>
        <dbReference type="EMBL" id="MCV7169253.1"/>
    </source>
</evidence>
<dbReference type="InterPro" id="IPR011990">
    <property type="entry name" value="TPR-like_helical_dom_sf"/>
</dbReference>
<feature type="domain" description="HTH luxR-type" evidence="3">
    <location>
        <begin position="859"/>
        <end position="924"/>
    </location>
</feature>
<gene>
    <name evidence="4" type="ORF">H7I41_04850</name>
</gene>
<dbReference type="Gene3D" id="3.40.50.300">
    <property type="entry name" value="P-loop containing nucleotide triphosphate hydrolases"/>
    <property type="match status" value="1"/>
</dbReference>
<evidence type="ECO:0000256" key="1">
    <source>
        <dbReference type="ARBA" id="ARBA00022741"/>
    </source>
</evidence>
<dbReference type="SUPFAM" id="SSF46894">
    <property type="entry name" value="C-terminal effector domain of the bipartite response regulators"/>
    <property type="match status" value="1"/>
</dbReference>
<sequence>MTEAFVSQSPRGVLRQREIQPVLTFLQEAATRSTGLIVDGDAGIGKTTLWQQSCDEAAARGFQVLTARGDPGEVSLTFAVLADLLAEVDPAVIARLPLVQRDALNRVLLRGSTGPAMDERAAAAAFRSVLHELAKSAPVLVAIDDVQWLDTSSAMAVRFAARRLTGPVGVLVTMRTGEPNSETMLAWSRLTGPEVVSRLRMTPLTLGGVHALVAHRLGHVLPRPTMRRIHEISGGNPLYAIELARAAADGRGLTDELPDTLAALVRERIRGVDAETEQVLLAAACTPAPTVAVVARATGHTEHEVLTLLEKGAAERIVVIAGNRIRFSHPLLATGVYTGAAPGQRREMHRRLAEVLSAPELRARHLASAATTADTDTLDALDAAAAVTRSQGAPAAAAELLELAINLGGDTPVRRIILAQRHFEAGSISAARHHLDQIRHTLPPGVLRGSATLLHGAIDGYDGSFTAAVEGLAAGVAETGEVPALQLQGLMLLAPTVAITGRDVEALGHARDAVALAERLGDATAHSQALTMWALLAFNCGDPSALDALRRAQELQGDATAVHVHLQADAIAAVVAAWMGDVASASTRLDVIREQCVQRGSELDILWVDQHATMTKIAAGDYRGAARITEEMAQRAEQIGGHQARLFALTCGAAVASYLGDVEGAKASAASAVQIAEDSGGRFLAVAPRTTLGFLHVTLGDHAAAVNLMQPLMEDFDPNLGCESMRAGWLPDAVEALSGLGRIDEAEALVTILEEEGARLQRSWMLAVGARGRALCHAARGDLDSAEDAATSALSHHHHLPMPFEKARTQMVLGQLHRRRRRRAAATAVLSEALRTFEAIDAPLWARRAQTELDRLTAKTAPEVGLSPAEERVARRAAGGMANKEIAAELFLSTKTVEANLSTVYRKLGIKSRSQLYARLHKDARVNTDSRGDPTT</sequence>
<dbReference type="SUPFAM" id="SSF52540">
    <property type="entry name" value="P-loop containing nucleoside triphosphate hydrolases"/>
    <property type="match status" value="1"/>
</dbReference>
<evidence type="ECO:0000259" key="3">
    <source>
        <dbReference type="PROSITE" id="PS50043"/>
    </source>
</evidence>
<reference evidence="4" key="1">
    <citation type="submission" date="2020-07" db="EMBL/GenBank/DDBJ databases">
        <authorList>
            <person name="Pettersson B.M.F."/>
            <person name="Behra P.R.K."/>
            <person name="Ramesh M."/>
            <person name="Das S."/>
            <person name="Dasgupta S."/>
            <person name="Kirsebom L.A."/>
        </authorList>
    </citation>
    <scope>NUCLEOTIDE SEQUENCE</scope>
    <source>
        <strain evidence="4">DSM 44615</strain>
    </source>
</reference>
<dbReference type="SMART" id="SM00421">
    <property type="entry name" value="HTH_LUXR"/>
    <property type="match status" value="1"/>
</dbReference>
<comment type="caution">
    <text evidence="4">The sequence shown here is derived from an EMBL/GenBank/DDBJ whole genome shotgun (WGS) entry which is preliminary data.</text>
</comment>
<dbReference type="PROSITE" id="PS50043">
    <property type="entry name" value="HTH_LUXR_2"/>
    <property type="match status" value="1"/>
</dbReference>
<dbReference type="GO" id="GO:0005737">
    <property type="term" value="C:cytoplasm"/>
    <property type="evidence" value="ECO:0007669"/>
    <property type="project" value="TreeGrafter"/>
</dbReference>
<keyword evidence="1" id="KW-0547">Nucleotide-binding</keyword>
<dbReference type="PANTHER" id="PTHR16305:SF35">
    <property type="entry name" value="TRANSCRIPTIONAL ACTIVATOR DOMAIN"/>
    <property type="match status" value="1"/>
</dbReference>
<dbReference type="InterPro" id="IPR000792">
    <property type="entry name" value="Tscrpt_reg_LuxR_C"/>
</dbReference>
<proteinExistence type="predicted"/>
<dbReference type="InterPro" id="IPR041664">
    <property type="entry name" value="AAA_16"/>
</dbReference>
<dbReference type="GO" id="GO:0006355">
    <property type="term" value="P:regulation of DNA-templated transcription"/>
    <property type="evidence" value="ECO:0007669"/>
    <property type="project" value="InterPro"/>
</dbReference>
<keyword evidence="5" id="KW-1185">Reference proteome</keyword>
<dbReference type="GO" id="GO:0003677">
    <property type="term" value="F:DNA binding"/>
    <property type="evidence" value="ECO:0007669"/>
    <property type="project" value="InterPro"/>
</dbReference>
<evidence type="ECO:0000313" key="5">
    <source>
        <dbReference type="Proteomes" id="UP001140293"/>
    </source>
</evidence>
<dbReference type="GO" id="GO:0004016">
    <property type="term" value="F:adenylate cyclase activity"/>
    <property type="evidence" value="ECO:0007669"/>
    <property type="project" value="TreeGrafter"/>
</dbReference>
<protein>
    <submittedName>
        <fullName evidence="4">AAA family ATPase</fullName>
    </submittedName>
</protein>
<dbReference type="Pfam" id="PF00196">
    <property type="entry name" value="GerE"/>
    <property type="match status" value="1"/>
</dbReference>
<organism evidence="4 5">
    <name type="scientific">[Mycobacterium] manitobense</name>
    <dbReference type="NCBI Taxonomy" id="190147"/>
    <lineage>
        <taxon>Bacteria</taxon>
        <taxon>Bacillati</taxon>
        <taxon>Actinomycetota</taxon>
        <taxon>Actinomycetes</taxon>
        <taxon>Mycobacteriales</taxon>
        <taxon>Mycobacteriaceae</taxon>
        <taxon>Mycolicibacterium</taxon>
    </lineage>
</organism>
<dbReference type="EMBL" id="JACKSJ010000037">
    <property type="protein sequence ID" value="MCV7169253.1"/>
    <property type="molecule type" value="Genomic_DNA"/>
</dbReference>
<dbReference type="RefSeq" id="WP_264011442.1">
    <property type="nucleotide sequence ID" value="NZ_JACKSJ010000037.1"/>
</dbReference>
<dbReference type="InterPro" id="IPR027417">
    <property type="entry name" value="P-loop_NTPase"/>
</dbReference>
<dbReference type="Proteomes" id="UP001140293">
    <property type="component" value="Unassembled WGS sequence"/>
</dbReference>
<dbReference type="GO" id="GO:0005524">
    <property type="term" value="F:ATP binding"/>
    <property type="evidence" value="ECO:0007669"/>
    <property type="project" value="UniProtKB-KW"/>
</dbReference>
<name>A0A9X2Y7A9_9MYCO</name>